<dbReference type="EMBL" id="BAOP01000005">
    <property type="protein sequence ID" value="GAC78899.1"/>
    <property type="molecule type" value="Genomic_DNA"/>
</dbReference>
<dbReference type="CDD" id="cd07067">
    <property type="entry name" value="HP_PGM_like"/>
    <property type="match status" value="1"/>
</dbReference>
<sequence>MGAIYLVRHGQAPAHAYGVGSADGTGPGLTELGFAQARRTGELLAGFVPTFDAAVSGDLPRQRDTLTGVLEGFGTRPDHQVDADWNEYELPAELMTAAADLFADRAAYQKVLDAGLDAWIAGTQPADETFAEFLARTHAASQRAAELAGSGKNVLITSSAGTIGLLVSQLWGVPPAGWPAVSRTFVNASVTKIVSGRSGLTVVSVNEHGHLASDGILSFR</sequence>
<dbReference type="STRING" id="410332.SAMN04488550_0410"/>
<protein>
    <submittedName>
        <fullName evidence="2">Phosphoglycerate mutase family protein</fullName>
    </submittedName>
</protein>
<dbReference type="Gene3D" id="3.40.50.1240">
    <property type="entry name" value="Phosphoglycerate mutase-like"/>
    <property type="match status" value="1"/>
</dbReference>
<dbReference type="Proteomes" id="UP000035009">
    <property type="component" value="Unassembled WGS sequence"/>
</dbReference>
<dbReference type="PANTHER" id="PTHR20935">
    <property type="entry name" value="PHOSPHOGLYCERATE MUTASE-RELATED"/>
    <property type="match status" value="1"/>
</dbReference>
<organism evidence="2 3">
    <name type="scientific">Gordonia malaquae NBRC 108250</name>
    <dbReference type="NCBI Taxonomy" id="1223542"/>
    <lineage>
        <taxon>Bacteria</taxon>
        <taxon>Bacillati</taxon>
        <taxon>Actinomycetota</taxon>
        <taxon>Actinomycetes</taxon>
        <taxon>Mycobacteriales</taxon>
        <taxon>Gordoniaceae</taxon>
        <taxon>Gordonia</taxon>
    </lineage>
</organism>
<evidence type="ECO:0000313" key="2">
    <source>
        <dbReference type="EMBL" id="GAC78899.1"/>
    </source>
</evidence>
<accession>M3VE09</accession>
<proteinExistence type="predicted"/>
<dbReference type="AlphaFoldDB" id="M3VE09"/>
<evidence type="ECO:0000313" key="3">
    <source>
        <dbReference type="Proteomes" id="UP000035009"/>
    </source>
</evidence>
<dbReference type="InterPro" id="IPR013078">
    <property type="entry name" value="His_Pase_superF_clade-1"/>
</dbReference>
<dbReference type="SMART" id="SM00855">
    <property type="entry name" value="PGAM"/>
    <property type="match status" value="1"/>
</dbReference>
<reference evidence="2 3" key="1">
    <citation type="submission" date="2013-02" db="EMBL/GenBank/DDBJ databases">
        <title>Whole genome shotgun sequence of Gordonia malaquae NBRC 108250.</title>
        <authorList>
            <person name="Yoshida I."/>
            <person name="Hosoyama A."/>
            <person name="Tsuchikane K."/>
            <person name="Ando Y."/>
            <person name="Baba S."/>
            <person name="Ohji S."/>
            <person name="Hamada M."/>
            <person name="Tamura T."/>
            <person name="Yamazoe A."/>
            <person name="Yamazaki S."/>
            <person name="Fujita N."/>
        </authorList>
    </citation>
    <scope>NUCLEOTIDE SEQUENCE [LARGE SCALE GENOMIC DNA]</scope>
    <source>
        <strain evidence="2 3">NBRC 108250</strain>
    </source>
</reference>
<dbReference type="InterPro" id="IPR029033">
    <property type="entry name" value="His_PPase_superfam"/>
</dbReference>
<dbReference type="InterPro" id="IPR051021">
    <property type="entry name" value="Mito_Ser/Thr_phosphatase"/>
</dbReference>
<dbReference type="PANTHER" id="PTHR20935:SF0">
    <property type="entry name" value="SERINE_THREONINE-PROTEIN PHOSPHATASE PGAM5, MITOCHONDRIAL"/>
    <property type="match status" value="1"/>
</dbReference>
<dbReference type="RefSeq" id="WP_008377076.1">
    <property type="nucleotide sequence ID" value="NZ_BAOP01000005.1"/>
</dbReference>
<dbReference type="OrthoDB" id="280692at2"/>
<keyword evidence="3" id="KW-1185">Reference proteome</keyword>
<dbReference type="Pfam" id="PF00300">
    <property type="entry name" value="His_Phos_1"/>
    <property type="match status" value="1"/>
</dbReference>
<dbReference type="eggNOG" id="COG0406">
    <property type="taxonomic scope" value="Bacteria"/>
</dbReference>
<gene>
    <name evidence="2" type="ORF">GM1_005_00820</name>
</gene>
<keyword evidence="1" id="KW-0378">Hydrolase</keyword>
<name>M3VE09_GORML</name>
<dbReference type="SUPFAM" id="SSF53254">
    <property type="entry name" value="Phosphoglycerate mutase-like"/>
    <property type="match status" value="1"/>
</dbReference>
<evidence type="ECO:0000256" key="1">
    <source>
        <dbReference type="ARBA" id="ARBA00022801"/>
    </source>
</evidence>
<comment type="caution">
    <text evidence="2">The sequence shown here is derived from an EMBL/GenBank/DDBJ whole genome shotgun (WGS) entry which is preliminary data.</text>
</comment>
<dbReference type="GO" id="GO:0016787">
    <property type="term" value="F:hydrolase activity"/>
    <property type="evidence" value="ECO:0007669"/>
    <property type="project" value="UniProtKB-KW"/>
</dbReference>